<feature type="chain" id="PRO_5021431721" description="FG-GAP repeat domain protein" evidence="2">
    <location>
        <begin position="27"/>
        <end position="405"/>
    </location>
</feature>
<evidence type="ECO:0000256" key="1">
    <source>
        <dbReference type="ARBA" id="ARBA00022729"/>
    </source>
</evidence>
<dbReference type="PANTHER" id="PTHR44103:SF1">
    <property type="entry name" value="PROPROTEIN CONVERTASE P"/>
    <property type="match status" value="1"/>
</dbReference>
<keyword evidence="1 2" id="KW-0732">Signal</keyword>
<dbReference type="SUPFAM" id="SSF69318">
    <property type="entry name" value="Integrin alpha N-terminal domain"/>
    <property type="match status" value="1"/>
</dbReference>
<dbReference type="Pfam" id="PF13517">
    <property type="entry name" value="FG-GAP_3"/>
    <property type="match status" value="1"/>
</dbReference>
<protein>
    <recommendedName>
        <fullName evidence="5">FG-GAP repeat domain protein</fullName>
    </recommendedName>
</protein>
<dbReference type="OrthoDB" id="9779955at2"/>
<evidence type="ECO:0000256" key="2">
    <source>
        <dbReference type="SAM" id="SignalP"/>
    </source>
</evidence>
<dbReference type="PANTHER" id="PTHR44103">
    <property type="entry name" value="PROPROTEIN CONVERTASE P"/>
    <property type="match status" value="1"/>
</dbReference>
<dbReference type="EMBL" id="BJMD01000002">
    <property type="protein sequence ID" value="GEB17746.1"/>
    <property type="molecule type" value="Genomic_DNA"/>
</dbReference>
<dbReference type="Proteomes" id="UP000317715">
    <property type="component" value="Unassembled WGS sequence"/>
</dbReference>
<evidence type="ECO:0000313" key="4">
    <source>
        <dbReference type="Proteomes" id="UP000317715"/>
    </source>
</evidence>
<dbReference type="AlphaFoldDB" id="A0A4Y3NF23"/>
<keyword evidence="4" id="KW-1185">Reference proteome</keyword>
<evidence type="ECO:0008006" key="5">
    <source>
        <dbReference type="Google" id="ProtNLM"/>
    </source>
</evidence>
<reference evidence="3 4" key="1">
    <citation type="submission" date="2019-06" db="EMBL/GenBank/DDBJ databases">
        <title>Whole genome shotgun sequence of Paenarthrobacter aurescens NBRC 12136.</title>
        <authorList>
            <person name="Hosoyama A."/>
            <person name="Uohara A."/>
            <person name="Ohji S."/>
            <person name="Ichikawa N."/>
        </authorList>
    </citation>
    <scope>NUCLEOTIDE SEQUENCE [LARGE SCALE GENOMIC DNA]</scope>
    <source>
        <strain evidence="3 4">NBRC 12136</strain>
    </source>
</reference>
<accession>A0A4Y3NF23</accession>
<evidence type="ECO:0000313" key="3">
    <source>
        <dbReference type="EMBL" id="GEB17746.1"/>
    </source>
</evidence>
<feature type="signal peptide" evidence="2">
    <location>
        <begin position="1"/>
        <end position="26"/>
    </location>
</feature>
<name>A0A4Y3NF23_PAEAU</name>
<organism evidence="3 4">
    <name type="scientific">Paenarthrobacter aurescens</name>
    <name type="common">Arthrobacter aurescens</name>
    <dbReference type="NCBI Taxonomy" id="43663"/>
    <lineage>
        <taxon>Bacteria</taxon>
        <taxon>Bacillati</taxon>
        <taxon>Actinomycetota</taxon>
        <taxon>Actinomycetes</taxon>
        <taxon>Micrococcales</taxon>
        <taxon>Micrococcaceae</taxon>
        <taxon>Paenarthrobacter</taxon>
    </lineage>
</organism>
<proteinExistence type="predicted"/>
<sequence>MGNFRLFAVKAAAFGALLMGSTAVGAAPAAANTQDWVPPMLGMPYVGSELTIGKADYGLQDCQPTADAPHGFVMEWLSNGEPLPAERQGEFLKLLPEDQGNRISFNVHGVCSESEVFHSGETAPIAASTRSMGWTGRGNFELLGRTNDGNLVLYPHVYTPEYSICPSGAGCVNYTHTSEAPRVIGRGFNIFDIVFSTGDFDGDGNNDLLGRDRNGTLHIYPGDGRGGWLPPSQIGWGWNIFDTVVGPGDFDGDGNNDVLARDTAGDLYLYPGDGDGGWLAPSHVGTGWDVMNKLVTPGDTDGDGAVDIYARDQAGLLHQYPADGNGGWKAPSIAGHGWELMAEISGAGVYERIFGFRYSALKPLNDIVAIDETGDLRLFSNSEYGAGLFGNTHIGTGWGIFNTLI</sequence>
<dbReference type="GeneID" id="97302036"/>
<dbReference type="Gene3D" id="2.130.10.130">
    <property type="entry name" value="Integrin alpha, N-terminal"/>
    <property type="match status" value="1"/>
</dbReference>
<gene>
    <name evidence="3" type="ORF">AAU01_05010</name>
</gene>
<dbReference type="InterPro" id="IPR028994">
    <property type="entry name" value="Integrin_alpha_N"/>
</dbReference>
<dbReference type="RefSeq" id="WP_141281342.1">
    <property type="nucleotide sequence ID" value="NZ_BAAAWK010000001.1"/>
</dbReference>
<comment type="caution">
    <text evidence="3">The sequence shown here is derived from an EMBL/GenBank/DDBJ whole genome shotgun (WGS) entry which is preliminary data.</text>
</comment>
<dbReference type="InterPro" id="IPR013517">
    <property type="entry name" value="FG-GAP"/>
</dbReference>